<accession>A0ABC8IMM7</accession>
<organism evidence="1 2">
    <name type="scientific">Eruca vesicaria subsp. sativa</name>
    <name type="common">Garden rocket</name>
    <name type="synonym">Eruca sativa</name>
    <dbReference type="NCBI Taxonomy" id="29727"/>
    <lineage>
        <taxon>Eukaryota</taxon>
        <taxon>Viridiplantae</taxon>
        <taxon>Streptophyta</taxon>
        <taxon>Embryophyta</taxon>
        <taxon>Tracheophyta</taxon>
        <taxon>Spermatophyta</taxon>
        <taxon>Magnoliopsida</taxon>
        <taxon>eudicotyledons</taxon>
        <taxon>Gunneridae</taxon>
        <taxon>Pentapetalae</taxon>
        <taxon>rosids</taxon>
        <taxon>malvids</taxon>
        <taxon>Brassicales</taxon>
        <taxon>Brassicaceae</taxon>
        <taxon>Brassiceae</taxon>
        <taxon>Eruca</taxon>
    </lineage>
</organism>
<protein>
    <submittedName>
        <fullName evidence="1">Uncharacterized protein</fullName>
    </submittedName>
</protein>
<evidence type="ECO:0000313" key="2">
    <source>
        <dbReference type="Proteomes" id="UP001642260"/>
    </source>
</evidence>
<proteinExistence type="predicted"/>
<dbReference type="AlphaFoldDB" id="A0ABC8IMM7"/>
<keyword evidence="2" id="KW-1185">Reference proteome</keyword>
<dbReference type="EMBL" id="CAKOAT010000004">
    <property type="protein sequence ID" value="CAH8282655.1"/>
    <property type="molecule type" value="Genomic_DNA"/>
</dbReference>
<reference evidence="1 2" key="1">
    <citation type="submission" date="2022-03" db="EMBL/GenBank/DDBJ databases">
        <authorList>
            <person name="Macdonald S."/>
            <person name="Ahmed S."/>
            <person name="Newling K."/>
        </authorList>
    </citation>
    <scope>NUCLEOTIDE SEQUENCE [LARGE SCALE GENOMIC DNA]</scope>
</reference>
<dbReference type="Proteomes" id="UP001642260">
    <property type="component" value="Unassembled WGS sequence"/>
</dbReference>
<name>A0ABC8IMM7_ERUVS</name>
<gene>
    <name evidence="1" type="ORF">ERUC_LOCUS486</name>
</gene>
<sequence>MDFTPIVISKGCEDDVEEGEILDEEGPANDLGSLIESSVSVPDDVQEAGVSRIRTANSGPAKANSDFDAVVGNIAKTSLTASELPTMFEILDSERPPASAGLGDGSPKER</sequence>
<comment type="caution">
    <text evidence="1">The sequence shown here is derived from an EMBL/GenBank/DDBJ whole genome shotgun (WGS) entry which is preliminary data.</text>
</comment>
<evidence type="ECO:0000313" key="1">
    <source>
        <dbReference type="EMBL" id="CAH8282655.1"/>
    </source>
</evidence>